<feature type="region of interest" description="Disordered" evidence="1">
    <location>
        <begin position="1"/>
        <end position="32"/>
    </location>
</feature>
<dbReference type="AlphaFoldDB" id="A0A367XUV4"/>
<feature type="compositionally biased region" description="Polar residues" evidence="1">
    <location>
        <begin position="651"/>
        <end position="668"/>
    </location>
</feature>
<gene>
    <name evidence="2" type="ORF">Cantr_06898</name>
</gene>
<feature type="region of interest" description="Disordered" evidence="1">
    <location>
        <begin position="600"/>
        <end position="619"/>
    </location>
</feature>
<keyword evidence="3" id="KW-1185">Reference proteome</keyword>
<evidence type="ECO:0000313" key="3">
    <source>
        <dbReference type="Proteomes" id="UP000253472"/>
    </source>
</evidence>
<evidence type="ECO:0000256" key="1">
    <source>
        <dbReference type="SAM" id="MobiDB-lite"/>
    </source>
</evidence>
<feature type="compositionally biased region" description="Low complexity" evidence="1">
    <location>
        <begin position="119"/>
        <end position="159"/>
    </location>
</feature>
<evidence type="ECO:0000313" key="2">
    <source>
        <dbReference type="EMBL" id="RCK57398.1"/>
    </source>
</evidence>
<organism evidence="2 3">
    <name type="scientific">Candida viswanathii</name>
    <dbReference type="NCBI Taxonomy" id="5486"/>
    <lineage>
        <taxon>Eukaryota</taxon>
        <taxon>Fungi</taxon>
        <taxon>Dikarya</taxon>
        <taxon>Ascomycota</taxon>
        <taxon>Saccharomycotina</taxon>
        <taxon>Pichiomycetes</taxon>
        <taxon>Debaryomycetaceae</taxon>
        <taxon>Candida/Lodderomyces clade</taxon>
        <taxon>Candida</taxon>
    </lineage>
</organism>
<dbReference type="Proteomes" id="UP000253472">
    <property type="component" value="Unassembled WGS sequence"/>
</dbReference>
<sequence length="801" mass="88685">MTAQTLSPQMSSFPKFIRKSEQSTRGLDGAFPPFKIEHRYKSVYERAGFDVNKGGNGTHHSNDSRSLTSRKARNPYSNNNNSSSSNNVNTRLQDDSPAGSPVLQKNRAPSLPINSQMRHNSQPNSDSDSPSASSHSSKTSSVNSNFTNSKSSSSRSTFRNTDEFSPVFEQPLTTGSSTTTFFNDSNEPENKTQSYQPPVISPNNNNNTTNAHDEQGPDQFDFSPSSNHSRNQKNLKLDLNNDNISDTQSLPGISKVESQQHTITNPSLHSAGSNGTAQTHQQVEPQQVPTITINEEQQRQQEEKPKDIYAQQGFQVAPPSQPANAAPPAKFDPRKQRSIRGHPTTQQGQGQQQRVPYPPNGDGQVTAQTVPYPGNAHQTRVMSPTGVQTRNMSPTSMHHQTRNMSPTGTQHPMPPHPHHRNGSRPSSPKLGGANGAHVPQLPMMSLNSPTSAYRPSQRPQSLPHNHHQHQQQPQQPVEPPRTRQQATYSQIRDDKLSSALNDFKNDVENHKTGGSGAGRSPTGSNTSLDDDEVPSSSTPSDLGLYKSDSKEDSSNDNSRFSYGNNLNGGLKDGFDPSAQFQNFASQQVAKDANLNNEYAEFLASQNNEQDQTKKNPHLSMVSSILSKASGNSEDDEIERELERQLQSLKMSGSTIDISKTESNNSRNSFGYGANSANGGVIPLFNIQDVDEVDEEEEEYTKPLSISGTYSFIEKSATTGEEDDEMTRPLTIHSRESNEESEPNPNHKFNRNKFSLKLLIHRMNPTRKNQLGTTPLTWTKRMTLELDHYHQRPTMLNKSWRT</sequence>
<proteinExistence type="predicted"/>
<accession>A0A367XUV4</accession>
<feature type="compositionally biased region" description="Polar residues" evidence="1">
    <location>
        <begin position="1"/>
        <end position="12"/>
    </location>
</feature>
<dbReference type="STRING" id="5486.A0A367XUV4"/>
<reference evidence="2 3" key="1">
    <citation type="submission" date="2018-06" db="EMBL/GenBank/DDBJ databases">
        <title>Whole genome sequencing of Candida tropicalis (genome annotated by CSBL at Korea University).</title>
        <authorList>
            <person name="Ahn J."/>
        </authorList>
    </citation>
    <scope>NUCLEOTIDE SEQUENCE [LARGE SCALE GENOMIC DNA]</scope>
    <source>
        <strain evidence="2 3">ATCC 20962</strain>
    </source>
</reference>
<feature type="compositionally biased region" description="Low complexity" evidence="1">
    <location>
        <begin position="77"/>
        <end position="87"/>
    </location>
</feature>
<feature type="compositionally biased region" description="Polar residues" evidence="1">
    <location>
        <begin position="171"/>
        <end position="196"/>
    </location>
</feature>
<dbReference type="OrthoDB" id="1112565at2759"/>
<feature type="compositionally biased region" description="Polar residues" evidence="1">
    <location>
        <begin position="376"/>
        <end position="410"/>
    </location>
</feature>
<comment type="caution">
    <text evidence="2">The sequence shown here is derived from an EMBL/GenBank/DDBJ whole genome shotgun (WGS) entry which is preliminary data.</text>
</comment>
<feature type="compositionally biased region" description="Basic and acidic residues" evidence="1">
    <location>
        <begin position="296"/>
        <end position="307"/>
    </location>
</feature>
<feature type="region of interest" description="Disordered" evidence="1">
    <location>
        <begin position="49"/>
        <end position="578"/>
    </location>
</feature>
<feature type="region of interest" description="Disordered" evidence="1">
    <location>
        <begin position="651"/>
        <end position="674"/>
    </location>
</feature>
<protein>
    <submittedName>
        <fullName evidence="2">Uncharacterized protein</fullName>
    </submittedName>
</protein>
<name>A0A367XUV4_9ASCO</name>
<feature type="compositionally biased region" description="Polar residues" evidence="1">
    <location>
        <begin position="244"/>
        <end position="294"/>
    </location>
</feature>
<feature type="compositionally biased region" description="Polar residues" evidence="1">
    <location>
        <begin position="445"/>
        <end position="458"/>
    </location>
</feature>
<dbReference type="EMBL" id="QLNQ01000028">
    <property type="protein sequence ID" value="RCK57398.1"/>
    <property type="molecule type" value="Genomic_DNA"/>
</dbReference>